<dbReference type="InterPro" id="IPR018499">
    <property type="entry name" value="Tetraspanin/Peripherin"/>
</dbReference>
<proteinExistence type="predicted"/>
<dbReference type="SUPFAM" id="SSF48652">
    <property type="entry name" value="Tetraspanin"/>
    <property type="match status" value="1"/>
</dbReference>
<evidence type="ECO:0000256" key="6">
    <source>
        <dbReference type="SAM" id="Phobius"/>
    </source>
</evidence>
<sequence>MDSNLTPCNLFWILFITPLSLAIGLISLSFHLRSGYSTYFATVLNNEEWNHAMDTSIVLIVVGFLAIIYTGLLLIGLLMKKTRVLIVLGILMGILLLIVEVMATIIFIKGDNNMRVDITKAMNNSMENYYDINGPTHNSSIEFWDYLQINMKCCGVDSYAEWANAIDSPDLGFIPNSCCIKVTQHIEGSCTELITRNSTSNVKFASSFIYTDGCFNRFVSYYCSWPVLFVFLLGCFQGTGLSFLGLGLINGCNKYKRLNNEEGENAASAKPAASGAAGDSPKAND</sequence>
<comment type="subcellular location">
    <subcellularLocation>
        <location evidence="1">Membrane</location>
        <topology evidence="1">Multi-pass membrane protein</topology>
    </subcellularLocation>
</comment>
<evidence type="ECO:0000256" key="5">
    <source>
        <dbReference type="SAM" id="MobiDB-lite"/>
    </source>
</evidence>
<feature type="transmembrane region" description="Helical" evidence="6">
    <location>
        <begin position="225"/>
        <end position="249"/>
    </location>
</feature>
<comment type="caution">
    <text evidence="7">The sequence shown here is derived from an EMBL/GenBank/DDBJ whole genome shotgun (WGS) entry which is preliminary data.</text>
</comment>
<keyword evidence="3 6" id="KW-1133">Transmembrane helix</keyword>
<dbReference type="PANTHER" id="PTHR19282:SF431">
    <property type="entry name" value="TETRASPANIN 26A, ISOFORM B-RELATED"/>
    <property type="match status" value="1"/>
</dbReference>
<evidence type="ECO:0000256" key="1">
    <source>
        <dbReference type="ARBA" id="ARBA00004141"/>
    </source>
</evidence>
<evidence type="ECO:0008006" key="9">
    <source>
        <dbReference type="Google" id="ProtNLM"/>
    </source>
</evidence>
<feature type="transmembrane region" description="Helical" evidence="6">
    <location>
        <begin position="52"/>
        <end position="78"/>
    </location>
</feature>
<dbReference type="InterPro" id="IPR008952">
    <property type="entry name" value="Tetraspanin_EC2_sf"/>
</dbReference>
<organism evidence="7 8">
    <name type="scientific">Orchesella dallaii</name>
    <dbReference type="NCBI Taxonomy" id="48710"/>
    <lineage>
        <taxon>Eukaryota</taxon>
        <taxon>Metazoa</taxon>
        <taxon>Ecdysozoa</taxon>
        <taxon>Arthropoda</taxon>
        <taxon>Hexapoda</taxon>
        <taxon>Collembola</taxon>
        <taxon>Entomobryomorpha</taxon>
        <taxon>Entomobryoidea</taxon>
        <taxon>Orchesellidae</taxon>
        <taxon>Orchesellinae</taxon>
        <taxon>Orchesella</taxon>
    </lineage>
</organism>
<feature type="transmembrane region" description="Helical" evidence="6">
    <location>
        <begin position="12"/>
        <end position="32"/>
    </location>
</feature>
<dbReference type="Gene3D" id="1.10.1450.10">
    <property type="entry name" value="Tetraspanin"/>
    <property type="match status" value="1"/>
</dbReference>
<gene>
    <name evidence="7" type="ORF">ODALV1_LOCUS28450</name>
</gene>
<evidence type="ECO:0000256" key="3">
    <source>
        <dbReference type="ARBA" id="ARBA00022989"/>
    </source>
</evidence>
<dbReference type="EMBL" id="CAXLJM020000141">
    <property type="protein sequence ID" value="CAL8140841.1"/>
    <property type="molecule type" value="Genomic_DNA"/>
</dbReference>
<evidence type="ECO:0000256" key="2">
    <source>
        <dbReference type="ARBA" id="ARBA00022692"/>
    </source>
</evidence>
<accession>A0ABP1S0R4</accession>
<protein>
    <recommendedName>
        <fullName evidence="9">Tetraspanin</fullName>
    </recommendedName>
</protein>
<dbReference type="Pfam" id="PF00335">
    <property type="entry name" value="Tetraspanin"/>
    <property type="match status" value="1"/>
</dbReference>
<dbReference type="PANTHER" id="PTHR19282">
    <property type="entry name" value="TETRASPANIN"/>
    <property type="match status" value="1"/>
</dbReference>
<dbReference type="CDD" id="cd03127">
    <property type="entry name" value="tetraspanin_LEL"/>
    <property type="match status" value="1"/>
</dbReference>
<evidence type="ECO:0000256" key="4">
    <source>
        <dbReference type="ARBA" id="ARBA00023136"/>
    </source>
</evidence>
<keyword evidence="8" id="KW-1185">Reference proteome</keyword>
<keyword evidence="2 6" id="KW-0812">Transmembrane</keyword>
<feature type="region of interest" description="Disordered" evidence="5">
    <location>
        <begin position="264"/>
        <end position="285"/>
    </location>
</feature>
<keyword evidence="4 6" id="KW-0472">Membrane</keyword>
<evidence type="ECO:0000313" key="7">
    <source>
        <dbReference type="EMBL" id="CAL8140841.1"/>
    </source>
</evidence>
<dbReference type="Proteomes" id="UP001642540">
    <property type="component" value="Unassembled WGS sequence"/>
</dbReference>
<feature type="compositionally biased region" description="Low complexity" evidence="5">
    <location>
        <begin position="266"/>
        <end position="285"/>
    </location>
</feature>
<feature type="transmembrane region" description="Helical" evidence="6">
    <location>
        <begin position="85"/>
        <end position="108"/>
    </location>
</feature>
<name>A0ABP1S0R4_9HEXA</name>
<reference evidence="7 8" key="1">
    <citation type="submission" date="2024-08" db="EMBL/GenBank/DDBJ databases">
        <authorList>
            <person name="Cucini C."/>
            <person name="Frati F."/>
        </authorList>
    </citation>
    <scope>NUCLEOTIDE SEQUENCE [LARGE SCALE GENOMIC DNA]</scope>
</reference>
<evidence type="ECO:0000313" key="8">
    <source>
        <dbReference type="Proteomes" id="UP001642540"/>
    </source>
</evidence>